<dbReference type="PANTHER" id="PTHR10010:SF46">
    <property type="entry name" value="SODIUM-DEPENDENT PHOSPHATE TRANSPORT PROTEIN 2B"/>
    <property type="match status" value="1"/>
</dbReference>
<dbReference type="Pfam" id="PF02690">
    <property type="entry name" value="Na_Pi_cotrans"/>
    <property type="match status" value="2"/>
</dbReference>
<proteinExistence type="predicted"/>
<dbReference type="NCBIfam" id="NF037997">
    <property type="entry name" value="Na_Pi_symport"/>
    <property type="match status" value="1"/>
</dbReference>
<organism evidence="7">
    <name type="scientific">Salinispirillum sp. LH 10-3-1</name>
    <dbReference type="NCBI Taxonomy" id="2952525"/>
    <lineage>
        <taxon>Bacteria</taxon>
        <taxon>Pseudomonadati</taxon>
        <taxon>Pseudomonadota</taxon>
        <taxon>Gammaproteobacteria</taxon>
        <taxon>Oceanospirillales</taxon>
        <taxon>Saccharospirillaceae</taxon>
        <taxon>Salinispirillum</taxon>
    </lineage>
</organism>
<feature type="transmembrane region" description="Helical" evidence="6">
    <location>
        <begin position="161"/>
        <end position="185"/>
    </location>
</feature>
<evidence type="ECO:0000256" key="4">
    <source>
        <dbReference type="ARBA" id="ARBA00022989"/>
    </source>
</evidence>
<dbReference type="EMBL" id="CP101717">
    <property type="protein sequence ID" value="WLD57813.1"/>
    <property type="molecule type" value="Genomic_DNA"/>
</dbReference>
<dbReference type="InterPro" id="IPR003841">
    <property type="entry name" value="Na/Pi_transpt"/>
</dbReference>
<evidence type="ECO:0000256" key="6">
    <source>
        <dbReference type="SAM" id="Phobius"/>
    </source>
</evidence>
<feature type="transmembrane region" description="Helical" evidence="6">
    <location>
        <begin position="128"/>
        <end position="154"/>
    </location>
</feature>
<evidence type="ECO:0000313" key="7">
    <source>
        <dbReference type="EMBL" id="WLD57813.1"/>
    </source>
</evidence>
<evidence type="ECO:0000256" key="2">
    <source>
        <dbReference type="ARBA" id="ARBA00022475"/>
    </source>
</evidence>
<name>A0AB38YEL0_9GAMM</name>
<protein>
    <submittedName>
        <fullName evidence="7">Na/Pi symporter</fullName>
    </submittedName>
</protein>
<feature type="transmembrane region" description="Helical" evidence="6">
    <location>
        <begin position="277"/>
        <end position="297"/>
    </location>
</feature>
<dbReference type="AlphaFoldDB" id="A0AB38YEL0"/>
<feature type="transmembrane region" description="Helical" evidence="6">
    <location>
        <begin position="93"/>
        <end position="116"/>
    </location>
</feature>
<keyword evidence="2" id="KW-1003">Cell membrane</keyword>
<reference evidence="7" key="1">
    <citation type="submission" date="2022-07" db="EMBL/GenBank/DDBJ databases">
        <title>Complete genome sequence of Salinispirillum sp. LH10-3-1 capable of multiple carbohydrate inversion isolated from a soda lake.</title>
        <authorList>
            <person name="Liu J."/>
            <person name="Zhai Y."/>
            <person name="Zhang H."/>
            <person name="Yang H."/>
            <person name="Qu J."/>
            <person name="Li J."/>
        </authorList>
    </citation>
    <scope>NUCLEOTIDE SEQUENCE</scope>
    <source>
        <strain evidence="7">LH 10-3-1</strain>
    </source>
</reference>
<comment type="subcellular location">
    <subcellularLocation>
        <location evidence="1">Cell membrane</location>
        <topology evidence="1">Multi-pass membrane protein</topology>
    </subcellularLocation>
</comment>
<keyword evidence="4 6" id="KW-1133">Transmembrane helix</keyword>
<feature type="transmembrane region" description="Helical" evidence="6">
    <location>
        <begin position="246"/>
        <end position="265"/>
    </location>
</feature>
<feature type="transmembrane region" description="Helical" evidence="6">
    <location>
        <begin position="197"/>
        <end position="217"/>
    </location>
</feature>
<dbReference type="RefSeq" id="WP_304995097.1">
    <property type="nucleotide sequence ID" value="NZ_CP101717.1"/>
</dbReference>
<dbReference type="GO" id="GO:0044341">
    <property type="term" value="P:sodium-dependent phosphate transport"/>
    <property type="evidence" value="ECO:0007669"/>
    <property type="project" value="InterPro"/>
</dbReference>
<accession>A0AB38YEL0</accession>
<gene>
    <name evidence="7" type="ORF">NFC81_14025</name>
</gene>
<evidence type="ECO:0000256" key="5">
    <source>
        <dbReference type="ARBA" id="ARBA00023136"/>
    </source>
</evidence>
<feature type="transmembrane region" description="Helical" evidence="6">
    <location>
        <begin position="20"/>
        <end position="46"/>
    </location>
</feature>
<evidence type="ECO:0000256" key="1">
    <source>
        <dbReference type="ARBA" id="ARBA00004651"/>
    </source>
</evidence>
<dbReference type="GO" id="GO:0005436">
    <property type="term" value="F:sodium:phosphate symporter activity"/>
    <property type="evidence" value="ECO:0007669"/>
    <property type="project" value="InterPro"/>
</dbReference>
<dbReference type="PANTHER" id="PTHR10010">
    <property type="entry name" value="SOLUTE CARRIER FAMILY 34 SODIUM PHOSPHATE , MEMBER 2-RELATED"/>
    <property type="match status" value="1"/>
</dbReference>
<dbReference type="GO" id="GO:0005886">
    <property type="term" value="C:plasma membrane"/>
    <property type="evidence" value="ECO:0007669"/>
    <property type="project" value="UniProtKB-SubCell"/>
</dbReference>
<evidence type="ECO:0000256" key="3">
    <source>
        <dbReference type="ARBA" id="ARBA00022692"/>
    </source>
</evidence>
<sequence length="608" mass="65918">MLLTTAPVLRRTRLISSVVLLFVTLVFLATQPAVAGIAAGIGLFLLGMQQLENGLQTLSGGLLERALRHSTASTTRSVVFGASATALLQSSSLVTLLTMSFVGAGLITLPAAIAMLFGANLGTTTGAWLIAVFGLRIDMAALSMPMLALGLFLLRSKQREWLAAGQLLSGVGLLFLGIHFIKLGFEGLQGVLLVTDFAAHGFFAILLYTLIGIAATVVMQSSHASMLITLTALASGQISYDQGLAMAIGANIGTTVTAIIGALGGNAAARRLAASHVVFNVGTGIVALMLLTPLRLIVEGGAYLLRWDEHELTLRLALFHTLFNTLGLALTLPFLPRLSKTLEGYFQEPITDPFEPTEVKPQYLTPDARLFADTALTALEREYVHLSQLTLATIQGALGLAQAHKMDQDQWAEYLALPDSLANPVDAQLMYEQNIKPLYSDMVSFAYGLEVSRTPAQEKRERAILSAAQYLVEATKHTKHLQKNVHRLSRLNHPDIAAFYLQLRLLLSRVCMASHELVNDQEGPNDLGNLVLLSTWQKNFAAERVNEWQGALRNRRLDSRIATSLLNDMTYVQDLVEALQEAFTHYFADRQAEVSTEETGTSVANTPP</sequence>
<keyword evidence="3 6" id="KW-0812">Transmembrane</keyword>
<keyword evidence="5 6" id="KW-0472">Membrane</keyword>